<protein>
    <recommendedName>
        <fullName evidence="12">Golgin candidate 1</fullName>
    </recommendedName>
</protein>
<evidence type="ECO:0000313" key="11">
    <source>
        <dbReference type="Proteomes" id="UP000008810"/>
    </source>
</evidence>
<feature type="compositionally biased region" description="Basic and acidic residues" evidence="8">
    <location>
        <begin position="63"/>
        <end position="72"/>
    </location>
</feature>
<reference evidence="10" key="3">
    <citation type="submission" date="2018-08" db="UniProtKB">
        <authorList>
            <consortium name="EnsemblPlants"/>
        </authorList>
    </citation>
    <scope>IDENTIFICATION</scope>
    <source>
        <strain evidence="10">cv. Bd21</strain>
    </source>
</reference>
<dbReference type="GO" id="GO:0000139">
    <property type="term" value="C:Golgi membrane"/>
    <property type="evidence" value="ECO:0007669"/>
    <property type="project" value="UniProtKB-SubCell"/>
</dbReference>
<feature type="coiled-coil region" evidence="7">
    <location>
        <begin position="365"/>
        <end position="421"/>
    </location>
</feature>
<evidence type="ECO:0000256" key="7">
    <source>
        <dbReference type="SAM" id="Coils"/>
    </source>
</evidence>
<dbReference type="EnsemblPlants" id="KQK09641">
    <property type="protein sequence ID" value="KQK09641"/>
    <property type="gene ID" value="BRADI_2g49600v3"/>
</dbReference>
<evidence type="ECO:0000313" key="10">
    <source>
        <dbReference type="EnsemblPlants" id="KQK09641"/>
    </source>
</evidence>
<keyword evidence="3" id="KW-1133">Transmembrane helix</keyword>
<feature type="compositionally biased region" description="Low complexity" evidence="8">
    <location>
        <begin position="173"/>
        <end position="183"/>
    </location>
</feature>
<feature type="compositionally biased region" description="Basic and acidic residues" evidence="8">
    <location>
        <begin position="251"/>
        <end position="264"/>
    </location>
</feature>
<keyword evidence="6" id="KW-0472">Membrane</keyword>
<evidence type="ECO:0000256" key="8">
    <source>
        <dbReference type="SAM" id="MobiDB-lite"/>
    </source>
</evidence>
<comment type="subcellular location">
    <subcellularLocation>
        <location evidence="1">Golgi apparatus membrane</location>
        <topology evidence="1">Single-pass membrane protein</topology>
    </subcellularLocation>
</comment>
<evidence type="ECO:0000256" key="5">
    <source>
        <dbReference type="ARBA" id="ARBA00023054"/>
    </source>
</evidence>
<keyword evidence="11" id="KW-1185">Reference proteome</keyword>
<keyword evidence="4" id="KW-0333">Golgi apparatus</keyword>
<dbReference type="Proteomes" id="UP000008810">
    <property type="component" value="Chromosome 2"/>
</dbReference>
<feature type="compositionally biased region" description="Low complexity" evidence="8">
    <location>
        <begin position="29"/>
        <end position="43"/>
    </location>
</feature>
<evidence type="ECO:0000256" key="6">
    <source>
        <dbReference type="ARBA" id="ARBA00023136"/>
    </source>
</evidence>
<dbReference type="PANTHER" id="PTHR13815">
    <property type="entry name" value="GOLGIN-84"/>
    <property type="match status" value="1"/>
</dbReference>
<evidence type="ECO:0000256" key="1">
    <source>
        <dbReference type="ARBA" id="ARBA00004194"/>
    </source>
</evidence>
<evidence type="ECO:0000256" key="2">
    <source>
        <dbReference type="ARBA" id="ARBA00022692"/>
    </source>
</evidence>
<accession>A0A0Q3KF91</accession>
<organism evidence="9">
    <name type="scientific">Brachypodium distachyon</name>
    <name type="common">Purple false brome</name>
    <name type="synonym">Trachynia distachya</name>
    <dbReference type="NCBI Taxonomy" id="15368"/>
    <lineage>
        <taxon>Eukaryota</taxon>
        <taxon>Viridiplantae</taxon>
        <taxon>Streptophyta</taxon>
        <taxon>Embryophyta</taxon>
        <taxon>Tracheophyta</taxon>
        <taxon>Spermatophyta</taxon>
        <taxon>Magnoliopsida</taxon>
        <taxon>Liliopsida</taxon>
        <taxon>Poales</taxon>
        <taxon>Poaceae</taxon>
        <taxon>BOP clade</taxon>
        <taxon>Pooideae</taxon>
        <taxon>Stipodae</taxon>
        <taxon>Brachypodieae</taxon>
        <taxon>Brachypodium</taxon>
    </lineage>
</organism>
<name>A0A0Q3KF91_BRADI</name>
<dbReference type="PANTHER" id="PTHR13815:SF7">
    <property type="entry name" value="GOLGIN SUBFAMILY A MEMBER 5"/>
    <property type="match status" value="1"/>
</dbReference>
<dbReference type="Pfam" id="PF09787">
    <property type="entry name" value="Golgin_A5"/>
    <property type="match status" value="1"/>
</dbReference>
<reference evidence="9 10" key="1">
    <citation type="journal article" date="2010" name="Nature">
        <title>Genome sequencing and analysis of the model grass Brachypodium distachyon.</title>
        <authorList>
            <consortium name="International Brachypodium Initiative"/>
        </authorList>
    </citation>
    <scope>NUCLEOTIDE SEQUENCE [LARGE SCALE GENOMIC DNA]</scope>
    <source>
        <strain evidence="9">Bd21</strain>
        <strain evidence="10">cv. Bd21</strain>
    </source>
</reference>
<keyword evidence="2" id="KW-0812">Transmembrane</keyword>
<dbReference type="Gramene" id="KQK09641">
    <property type="protein sequence ID" value="KQK09641"/>
    <property type="gene ID" value="BRADI_2g49600v3"/>
</dbReference>
<evidence type="ECO:0008006" key="12">
    <source>
        <dbReference type="Google" id="ProtNLM"/>
    </source>
</evidence>
<feature type="coiled-coil region" evidence="7">
    <location>
        <begin position="468"/>
        <end position="554"/>
    </location>
</feature>
<proteinExistence type="predicted"/>
<feature type="compositionally biased region" description="Basic and acidic residues" evidence="8">
    <location>
        <begin position="78"/>
        <end position="89"/>
    </location>
</feature>
<evidence type="ECO:0000256" key="3">
    <source>
        <dbReference type="ARBA" id="ARBA00022989"/>
    </source>
</evidence>
<dbReference type="InterPro" id="IPR019177">
    <property type="entry name" value="Golgin_subfamily_A_member_5"/>
</dbReference>
<dbReference type="ExpressionAtlas" id="A0A0Q3KF91">
    <property type="expression patterns" value="baseline"/>
</dbReference>
<evidence type="ECO:0000313" key="9">
    <source>
        <dbReference type="EMBL" id="KQK09641.2"/>
    </source>
</evidence>
<dbReference type="GO" id="GO:0007030">
    <property type="term" value="P:Golgi organization"/>
    <property type="evidence" value="ECO:0007669"/>
    <property type="project" value="InterPro"/>
</dbReference>
<dbReference type="EMBL" id="CM000881">
    <property type="protein sequence ID" value="KQK09641.2"/>
    <property type="molecule type" value="Genomic_DNA"/>
</dbReference>
<feature type="region of interest" description="Disordered" evidence="8">
    <location>
        <begin position="20"/>
        <end position="99"/>
    </location>
</feature>
<gene>
    <name evidence="10" type="primary">LOC100829396</name>
    <name evidence="9" type="ORF">BRADI_2g49600v3</name>
</gene>
<reference evidence="9" key="2">
    <citation type="submission" date="2017-06" db="EMBL/GenBank/DDBJ databases">
        <title>WGS assembly of Brachypodium distachyon.</title>
        <authorList>
            <consortium name="The International Brachypodium Initiative"/>
            <person name="Lucas S."/>
            <person name="Harmon-Smith M."/>
            <person name="Lail K."/>
            <person name="Tice H."/>
            <person name="Grimwood J."/>
            <person name="Bruce D."/>
            <person name="Barry K."/>
            <person name="Shu S."/>
            <person name="Lindquist E."/>
            <person name="Wang M."/>
            <person name="Pitluck S."/>
            <person name="Vogel J.P."/>
            <person name="Garvin D.F."/>
            <person name="Mockler T.C."/>
            <person name="Schmutz J."/>
            <person name="Rokhsar D."/>
            <person name="Bevan M.W."/>
        </authorList>
    </citation>
    <scope>NUCLEOTIDE SEQUENCE</scope>
    <source>
        <strain evidence="9">Bd21</strain>
    </source>
</reference>
<sequence length="679" mass="75671">MASWLKVAEDLLEVVDRRAKSVATELSDEQPSSQPSGSSGQEGQAKRGKSSEKGPLKLTTVDASKKTVAQKERKNRQPPRERIKIEKIKPSPGGDSSNVVAIASASEPEVISIDFKGANDEGTSDKAENTTVDLKNDRGVNAIDGVVEVQSLEKNPEDAGPVMDGVADSGHLESASESSVPSVPDEKSEPSSSNQATEIAPAVSLDEKDMSVAVIQERNISEIPDIQGSGKLQESMKDNLSGSPEIIENQQEDKSDSVPVKDQDQLEEAQGLLKSAAKTGQSKEARLARVCAGLSSRLQEYKSENAQLEELLVHEREKCSSYEAHIKQLQQELSVSKVQGSRVESNMVDALTAKNSEIEFLAKSLDSWKKKAAASEEMLASLQEDMDGLKRNRELTETRIIQALREELATVERRAEEERISHNATKMAAVEREVELEHRAVEASNALARIQRAADQSSSRAMEFEHKVAVLEVECASLHQELQEMEARNRRAQKKPSEEANQVLQIQAWQEEVERARQSQREAESNISSLEAELQKMRVEMAGMRRDAEHYSRQEHVELEKRYRELTDLLYHKQTQLESMASEKGALEFQLEKSLKQFHEVQVEAERSRVSRRSASSWEEDTDINALEPLPLHHRHMATANQQVFVHLFLMYLMQRLQDFAARESAASSIGELTNVNLP</sequence>
<evidence type="ECO:0000256" key="4">
    <source>
        <dbReference type="ARBA" id="ARBA00023034"/>
    </source>
</evidence>
<feature type="coiled-coil region" evidence="7">
    <location>
        <begin position="291"/>
        <end position="332"/>
    </location>
</feature>
<dbReference type="OrthoDB" id="248903at2759"/>
<feature type="region of interest" description="Disordered" evidence="8">
    <location>
        <begin position="150"/>
        <end position="283"/>
    </location>
</feature>
<dbReference type="AlphaFoldDB" id="A0A0Q3KF91"/>
<keyword evidence="5 7" id="KW-0175">Coiled coil</keyword>